<keyword evidence="6" id="KW-1185">Reference proteome</keyword>
<comment type="caution">
    <text evidence="5">The sequence shown here is derived from an EMBL/GenBank/DDBJ whole genome shotgun (WGS) entry which is preliminary data.</text>
</comment>
<feature type="region of interest" description="Disordered" evidence="3">
    <location>
        <begin position="182"/>
        <end position="211"/>
    </location>
</feature>
<dbReference type="AlphaFoldDB" id="A0A0J1CLJ9"/>
<evidence type="ECO:0000256" key="3">
    <source>
        <dbReference type="SAM" id="MobiDB-lite"/>
    </source>
</evidence>
<evidence type="ECO:0000313" key="5">
    <source>
        <dbReference type="EMBL" id="KLU21281.1"/>
    </source>
</evidence>
<name>A0A0J1CLJ9_9BURK</name>
<dbReference type="InterPro" id="IPR041479">
    <property type="entry name" value="TetR_CgmR_C"/>
</dbReference>
<evidence type="ECO:0000259" key="4">
    <source>
        <dbReference type="PROSITE" id="PS50977"/>
    </source>
</evidence>
<reference evidence="5 6" key="1">
    <citation type="journal article" date="2015" name="Genome Announc.">
        <title>Draft Genome Sequence of Burkholderia sp. Strain PML1(12), an Ectomycorrhizosphere-Inhabiting Bacterium with Effective Mineral-Weathering Ability.</title>
        <authorList>
            <person name="Uroz S."/>
            <person name="Oger P."/>
        </authorList>
    </citation>
    <scope>NUCLEOTIDE SEQUENCE [LARGE SCALE GENOMIC DNA]</scope>
    <source>
        <strain evidence="6">PML1(12)</strain>
    </source>
</reference>
<gene>
    <name evidence="5" type="ORF">EOS_36880</name>
</gene>
<protein>
    <recommendedName>
        <fullName evidence="4">HTH tetR-type domain-containing protein</fullName>
    </recommendedName>
</protein>
<dbReference type="InterPro" id="IPR009057">
    <property type="entry name" value="Homeodomain-like_sf"/>
</dbReference>
<dbReference type="GO" id="GO:0003700">
    <property type="term" value="F:DNA-binding transcription factor activity"/>
    <property type="evidence" value="ECO:0007669"/>
    <property type="project" value="TreeGrafter"/>
</dbReference>
<dbReference type="Pfam" id="PF17937">
    <property type="entry name" value="TetR_C_28"/>
    <property type="match status" value="1"/>
</dbReference>
<dbReference type="SUPFAM" id="SSF46689">
    <property type="entry name" value="Homeodomain-like"/>
    <property type="match status" value="1"/>
</dbReference>
<dbReference type="PATRIC" id="fig|908627.4.peg.8272"/>
<dbReference type="Pfam" id="PF00440">
    <property type="entry name" value="TetR_N"/>
    <property type="match status" value="1"/>
</dbReference>
<evidence type="ECO:0000313" key="6">
    <source>
        <dbReference type="Proteomes" id="UP000035963"/>
    </source>
</evidence>
<dbReference type="EMBL" id="AEJF01000228">
    <property type="protein sequence ID" value="KLU21281.1"/>
    <property type="molecule type" value="Genomic_DNA"/>
</dbReference>
<evidence type="ECO:0000256" key="1">
    <source>
        <dbReference type="ARBA" id="ARBA00023125"/>
    </source>
</evidence>
<dbReference type="InterPro" id="IPR050109">
    <property type="entry name" value="HTH-type_TetR-like_transc_reg"/>
</dbReference>
<sequence length="211" mass="23249">MMDNPSRSERSRKLAIEAAFTIISRDGPGQLTFDAIARESGISKGGLMHQFRTKGNVLKALLEHQTEYFENFYRDSLATIGDTKPEAALLAQIATVRESTTQQHSIALAILAALVEDPELLSTVREGDAKKVKRIKAEAVDPELALLRWSAARGLALTAVFGLCPFSDKERGRLFDRLLDEDQWPSSPDVKVKKPRSARSSRSASHSDQSA</sequence>
<dbReference type="GO" id="GO:0000976">
    <property type="term" value="F:transcription cis-regulatory region binding"/>
    <property type="evidence" value="ECO:0007669"/>
    <property type="project" value="TreeGrafter"/>
</dbReference>
<dbReference type="Proteomes" id="UP000035963">
    <property type="component" value="Unassembled WGS sequence"/>
</dbReference>
<dbReference type="PANTHER" id="PTHR30055">
    <property type="entry name" value="HTH-TYPE TRANSCRIPTIONAL REGULATOR RUTR"/>
    <property type="match status" value="1"/>
</dbReference>
<dbReference type="PANTHER" id="PTHR30055:SF148">
    <property type="entry name" value="TETR-FAMILY TRANSCRIPTIONAL REGULATOR"/>
    <property type="match status" value="1"/>
</dbReference>
<dbReference type="PROSITE" id="PS50977">
    <property type="entry name" value="HTH_TETR_2"/>
    <property type="match status" value="1"/>
</dbReference>
<keyword evidence="1 2" id="KW-0238">DNA-binding</keyword>
<accession>A0A0J1CLJ9</accession>
<organism evidence="5 6">
    <name type="scientific">Caballeronia mineralivorans PML1(12)</name>
    <dbReference type="NCBI Taxonomy" id="908627"/>
    <lineage>
        <taxon>Bacteria</taxon>
        <taxon>Pseudomonadati</taxon>
        <taxon>Pseudomonadota</taxon>
        <taxon>Betaproteobacteria</taxon>
        <taxon>Burkholderiales</taxon>
        <taxon>Burkholderiaceae</taxon>
        <taxon>Caballeronia</taxon>
    </lineage>
</organism>
<dbReference type="Gene3D" id="1.10.357.10">
    <property type="entry name" value="Tetracycline Repressor, domain 2"/>
    <property type="match status" value="1"/>
</dbReference>
<proteinExistence type="predicted"/>
<evidence type="ECO:0000256" key="2">
    <source>
        <dbReference type="PROSITE-ProRule" id="PRU00335"/>
    </source>
</evidence>
<dbReference type="InterPro" id="IPR001647">
    <property type="entry name" value="HTH_TetR"/>
</dbReference>
<dbReference type="RefSeq" id="WP_047897219.1">
    <property type="nucleotide sequence ID" value="NZ_AEJF01000228.1"/>
</dbReference>
<feature type="compositionally biased region" description="Low complexity" evidence="3">
    <location>
        <begin position="200"/>
        <end position="211"/>
    </location>
</feature>
<feature type="domain" description="HTH tetR-type" evidence="4">
    <location>
        <begin position="9"/>
        <end position="69"/>
    </location>
</feature>
<dbReference type="OrthoDB" id="9809772at2"/>
<feature type="DNA-binding region" description="H-T-H motif" evidence="2">
    <location>
        <begin position="32"/>
        <end position="51"/>
    </location>
</feature>